<keyword evidence="2" id="KW-0614">Plasmid</keyword>
<organism evidence="2 3">
    <name type="scientific">Tautonia plasticadhaerens</name>
    <dbReference type="NCBI Taxonomy" id="2527974"/>
    <lineage>
        <taxon>Bacteria</taxon>
        <taxon>Pseudomonadati</taxon>
        <taxon>Planctomycetota</taxon>
        <taxon>Planctomycetia</taxon>
        <taxon>Isosphaerales</taxon>
        <taxon>Isosphaeraceae</taxon>
        <taxon>Tautonia</taxon>
    </lineage>
</organism>
<dbReference type="Proteomes" id="UP000317835">
    <property type="component" value="Plasmid pElP_1"/>
</dbReference>
<feature type="region of interest" description="Disordered" evidence="1">
    <location>
        <begin position="1"/>
        <end position="67"/>
    </location>
</feature>
<gene>
    <name evidence="2" type="ORF">ElP_72970</name>
</gene>
<dbReference type="EMBL" id="CP036427">
    <property type="protein sequence ID" value="QDV39332.1"/>
    <property type="molecule type" value="Genomic_DNA"/>
</dbReference>
<proteinExistence type="predicted"/>
<dbReference type="KEGG" id="tpla:ElP_72970"/>
<keyword evidence="3" id="KW-1185">Reference proteome</keyword>
<dbReference type="AlphaFoldDB" id="A0A518HES5"/>
<feature type="compositionally biased region" description="Basic and acidic residues" evidence="1">
    <location>
        <begin position="46"/>
        <end position="60"/>
    </location>
</feature>
<accession>A0A518HES5</accession>
<name>A0A518HES5_9BACT</name>
<evidence type="ECO:0000313" key="3">
    <source>
        <dbReference type="Proteomes" id="UP000317835"/>
    </source>
</evidence>
<evidence type="ECO:0000256" key="1">
    <source>
        <dbReference type="SAM" id="MobiDB-lite"/>
    </source>
</evidence>
<protein>
    <submittedName>
        <fullName evidence="2">Uncharacterized protein</fullName>
    </submittedName>
</protein>
<evidence type="ECO:0000313" key="2">
    <source>
        <dbReference type="EMBL" id="QDV39332.1"/>
    </source>
</evidence>
<reference evidence="2 3" key="1">
    <citation type="submission" date="2019-02" db="EMBL/GenBank/DDBJ databases">
        <title>Deep-cultivation of Planctomycetes and their phenomic and genomic characterization uncovers novel biology.</title>
        <authorList>
            <person name="Wiegand S."/>
            <person name="Jogler M."/>
            <person name="Boedeker C."/>
            <person name="Pinto D."/>
            <person name="Vollmers J."/>
            <person name="Rivas-Marin E."/>
            <person name="Kohn T."/>
            <person name="Peeters S.H."/>
            <person name="Heuer A."/>
            <person name="Rast P."/>
            <person name="Oberbeckmann S."/>
            <person name="Bunk B."/>
            <person name="Jeske O."/>
            <person name="Meyerdierks A."/>
            <person name="Storesund J.E."/>
            <person name="Kallscheuer N."/>
            <person name="Luecker S."/>
            <person name="Lage O.M."/>
            <person name="Pohl T."/>
            <person name="Merkel B.J."/>
            <person name="Hornburger P."/>
            <person name="Mueller R.-W."/>
            <person name="Bruemmer F."/>
            <person name="Labrenz M."/>
            <person name="Spormann A.M."/>
            <person name="Op den Camp H."/>
            <person name="Overmann J."/>
            <person name="Amann R."/>
            <person name="Jetten M.S.M."/>
            <person name="Mascher T."/>
            <person name="Medema M.H."/>
            <person name="Devos D.P."/>
            <person name="Kaster A.-K."/>
            <person name="Ovreas L."/>
            <person name="Rohde M."/>
            <person name="Galperin M.Y."/>
            <person name="Jogler C."/>
        </authorList>
    </citation>
    <scope>NUCLEOTIDE SEQUENCE [LARGE SCALE GENOMIC DNA]</scope>
    <source>
        <strain evidence="2 3">ElP</strain>
        <plasmid evidence="3">pelp_1</plasmid>
    </source>
</reference>
<sequence>MRVDCPNPDSVLPTQSGAEETHRQGDSIPESGLRSLVHGRRMIGHRSAETGDRARQRDDPDPSPSAQ</sequence>
<geneLocation type="plasmid" evidence="3">
    <name>pelp_1</name>
</geneLocation>